<feature type="transmembrane region" description="Helical" evidence="6">
    <location>
        <begin position="86"/>
        <end position="106"/>
    </location>
</feature>
<keyword evidence="2" id="KW-1003">Cell membrane</keyword>
<protein>
    <submittedName>
        <fullName evidence="7">Ribose ABC transporter permease</fullName>
    </submittedName>
</protein>
<dbReference type="RefSeq" id="WP_146855276.1">
    <property type="nucleotide sequence ID" value="NZ_BKAG01000062.1"/>
</dbReference>
<keyword evidence="8" id="KW-1185">Reference proteome</keyword>
<evidence type="ECO:0000313" key="8">
    <source>
        <dbReference type="Proteomes" id="UP000321577"/>
    </source>
</evidence>
<dbReference type="PANTHER" id="PTHR32196">
    <property type="entry name" value="ABC TRANSPORTER PERMEASE PROTEIN YPHD-RELATED-RELATED"/>
    <property type="match status" value="1"/>
</dbReference>
<dbReference type="OrthoDB" id="9813906at2"/>
<feature type="transmembrane region" description="Helical" evidence="6">
    <location>
        <begin position="152"/>
        <end position="175"/>
    </location>
</feature>
<dbReference type="PANTHER" id="PTHR32196:SF72">
    <property type="entry name" value="RIBOSE IMPORT PERMEASE PROTEIN RBSC"/>
    <property type="match status" value="1"/>
</dbReference>
<keyword evidence="3 6" id="KW-0812">Transmembrane</keyword>
<keyword evidence="5 6" id="KW-0472">Membrane</keyword>
<evidence type="ECO:0000256" key="3">
    <source>
        <dbReference type="ARBA" id="ARBA00022692"/>
    </source>
</evidence>
<feature type="transmembrane region" description="Helical" evidence="6">
    <location>
        <begin position="234"/>
        <end position="256"/>
    </location>
</feature>
<feature type="transmembrane region" description="Helical" evidence="6">
    <location>
        <begin position="263"/>
        <end position="282"/>
    </location>
</feature>
<comment type="subcellular location">
    <subcellularLocation>
        <location evidence="1">Cell membrane</location>
        <topology evidence="1">Multi-pass membrane protein</topology>
    </subcellularLocation>
</comment>
<dbReference type="Proteomes" id="UP000321577">
    <property type="component" value="Unassembled WGS sequence"/>
</dbReference>
<dbReference type="CDD" id="cd06579">
    <property type="entry name" value="TM_PBP1_transp_AraH_like"/>
    <property type="match status" value="1"/>
</dbReference>
<dbReference type="InterPro" id="IPR001851">
    <property type="entry name" value="ABC_transp_permease"/>
</dbReference>
<sequence length="307" mass="31348">MRRFADFLILLAVLAAMIVLFGVLRESFFGIGTLGSVANRIPALALVATGMTLVMITGGIDLSVGSLLGFCGAAVGVMMADWQWGLALALLASIALGSLIGGTTGAVSVKLRLPSFIVSLGMLEIARGLAFLTTNSQTKYIGVSIESLGAPFSGLVISPAFVISVIIVILGQVVLSHMAVGRHWIAIGANREAALISGVQVDRPRILAHALLGALTGLAAVFNCSRLGSADPNAGVGFELSAIAAVVVGGTSLMGGRGSVVKSFMGVLIIATLEAGLVQIGASEPMKRVVTGAVIVAAVLADTWRRK</sequence>
<dbReference type="Pfam" id="PF02653">
    <property type="entry name" value="BPD_transp_2"/>
    <property type="match status" value="1"/>
</dbReference>
<dbReference type="GO" id="GO:0005886">
    <property type="term" value="C:plasma membrane"/>
    <property type="evidence" value="ECO:0007669"/>
    <property type="project" value="UniProtKB-SubCell"/>
</dbReference>
<evidence type="ECO:0000256" key="2">
    <source>
        <dbReference type="ARBA" id="ARBA00022475"/>
    </source>
</evidence>
<evidence type="ECO:0000256" key="1">
    <source>
        <dbReference type="ARBA" id="ARBA00004651"/>
    </source>
</evidence>
<feature type="transmembrane region" description="Helical" evidence="6">
    <location>
        <begin position="206"/>
        <end position="228"/>
    </location>
</feature>
<evidence type="ECO:0000256" key="5">
    <source>
        <dbReference type="ARBA" id="ARBA00023136"/>
    </source>
</evidence>
<gene>
    <name evidence="7" type="primary">rbsC</name>
    <name evidence="7" type="ORF">BGE01nite_51880</name>
</gene>
<organism evidence="7 8">
    <name type="scientific">Brevifollis gellanilyticus</name>
    <dbReference type="NCBI Taxonomy" id="748831"/>
    <lineage>
        <taxon>Bacteria</taxon>
        <taxon>Pseudomonadati</taxon>
        <taxon>Verrucomicrobiota</taxon>
        <taxon>Verrucomicrobiia</taxon>
        <taxon>Verrucomicrobiales</taxon>
        <taxon>Verrucomicrobiaceae</taxon>
    </lineage>
</organism>
<evidence type="ECO:0000313" key="7">
    <source>
        <dbReference type="EMBL" id="GEP45897.1"/>
    </source>
</evidence>
<evidence type="ECO:0000256" key="6">
    <source>
        <dbReference type="SAM" id="Phobius"/>
    </source>
</evidence>
<feature type="transmembrane region" description="Helical" evidence="6">
    <location>
        <begin position="37"/>
        <end position="55"/>
    </location>
</feature>
<proteinExistence type="predicted"/>
<name>A0A512MGL9_9BACT</name>
<reference evidence="7 8" key="1">
    <citation type="submission" date="2019-07" db="EMBL/GenBank/DDBJ databases">
        <title>Whole genome shotgun sequence of Brevifollis gellanilyticus NBRC 108608.</title>
        <authorList>
            <person name="Hosoyama A."/>
            <person name="Uohara A."/>
            <person name="Ohji S."/>
            <person name="Ichikawa N."/>
        </authorList>
    </citation>
    <scope>NUCLEOTIDE SEQUENCE [LARGE SCALE GENOMIC DNA]</scope>
    <source>
        <strain evidence="7 8">NBRC 108608</strain>
    </source>
</reference>
<evidence type="ECO:0000256" key="4">
    <source>
        <dbReference type="ARBA" id="ARBA00022989"/>
    </source>
</evidence>
<dbReference type="EMBL" id="BKAG01000062">
    <property type="protein sequence ID" value="GEP45897.1"/>
    <property type="molecule type" value="Genomic_DNA"/>
</dbReference>
<keyword evidence="4 6" id="KW-1133">Transmembrane helix</keyword>
<feature type="transmembrane region" description="Helical" evidence="6">
    <location>
        <begin position="7"/>
        <end position="25"/>
    </location>
</feature>
<accession>A0A512MGL9</accession>
<comment type="caution">
    <text evidence="7">The sequence shown here is derived from an EMBL/GenBank/DDBJ whole genome shotgun (WGS) entry which is preliminary data.</text>
</comment>
<dbReference type="GO" id="GO:0022857">
    <property type="term" value="F:transmembrane transporter activity"/>
    <property type="evidence" value="ECO:0007669"/>
    <property type="project" value="InterPro"/>
</dbReference>
<dbReference type="AlphaFoldDB" id="A0A512MGL9"/>